<reference evidence="2 3" key="1">
    <citation type="submission" date="2015-09" db="EMBL/GenBank/DDBJ databases">
        <title>Draft genome of the parasitic nematode Teladorsagia circumcincta isolate WARC Sus (inbred).</title>
        <authorList>
            <person name="Mitreva M."/>
        </authorList>
    </citation>
    <scope>NUCLEOTIDE SEQUENCE [LARGE SCALE GENOMIC DNA]</scope>
    <source>
        <strain evidence="2 3">S</strain>
    </source>
</reference>
<proteinExistence type="predicted"/>
<feature type="transmembrane region" description="Helical" evidence="1">
    <location>
        <begin position="7"/>
        <end position="30"/>
    </location>
</feature>
<dbReference type="PANTHER" id="PTHR31748">
    <property type="entry name" value="SERPENTINE RECEPTOR, CLASS V"/>
    <property type="match status" value="1"/>
</dbReference>
<dbReference type="AlphaFoldDB" id="A0A2G9T478"/>
<sequence>MRVIEEFYLKCSVTLLNSYFGGVFPSWGWFMAVYSRLGKPYAYVYLFVVWGSGINQALSVSMLAANRLSAIIFPQGHYK</sequence>
<evidence type="ECO:0000313" key="3">
    <source>
        <dbReference type="Proteomes" id="UP000230423"/>
    </source>
</evidence>
<keyword evidence="1" id="KW-0472">Membrane</keyword>
<dbReference type="Pfam" id="PF10323">
    <property type="entry name" value="7TM_GPCR_Srv"/>
    <property type="match status" value="1"/>
</dbReference>
<protein>
    <submittedName>
        <fullName evidence="2">Uncharacterized protein</fullName>
    </submittedName>
</protein>
<dbReference type="InterPro" id="IPR019426">
    <property type="entry name" value="7TM_GPCR_serpentine_rcpt_Srv"/>
</dbReference>
<accession>A0A2G9T478</accession>
<keyword evidence="1" id="KW-1133">Transmembrane helix</keyword>
<feature type="transmembrane region" description="Helical" evidence="1">
    <location>
        <begin position="42"/>
        <end position="65"/>
    </location>
</feature>
<organism evidence="2 3">
    <name type="scientific">Teladorsagia circumcincta</name>
    <name type="common">Brown stomach worm</name>
    <name type="synonym">Ostertagia circumcincta</name>
    <dbReference type="NCBI Taxonomy" id="45464"/>
    <lineage>
        <taxon>Eukaryota</taxon>
        <taxon>Metazoa</taxon>
        <taxon>Ecdysozoa</taxon>
        <taxon>Nematoda</taxon>
        <taxon>Chromadorea</taxon>
        <taxon>Rhabditida</taxon>
        <taxon>Rhabditina</taxon>
        <taxon>Rhabditomorpha</taxon>
        <taxon>Strongyloidea</taxon>
        <taxon>Trichostrongylidae</taxon>
        <taxon>Teladorsagia</taxon>
    </lineage>
</organism>
<name>A0A2G9T478_TELCI</name>
<dbReference type="OrthoDB" id="5798218at2759"/>
<dbReference type="Proteomes" id="UP000230423">
    <property type="component" value="Unassembled WGS sequence"/>
</dbReference>
<evidence type="ECO:0000256" key="1">
    <source>
        <dbReference type="SAM" id="Phobius"/>
    </source>
</evidence>
<dbReference type="PANTHER" id="PTHR31748:SF1">
    <property type="entry name" value="SERPENTINE RECEPTOR, CLASS V"/>
    <property type="match status" value="1"/>
</dbReference>
<feature type="non-terminal residue" evidence="2">
    <location>
        <position position="79"/>
    </location>
</feature>
<gene>
    <name evidence="2" type="ORF">TELCIR_25916</name>
</gene>
<dbReference type="EMBL" id="KZ426315">
    <property type="protein sequence ID" value="PIO52774.1"/>
    <property type="molecule type" value="Genomic_DNA"/>
</dbReference>
<keyword evidence="1" id="KW-0812">Transmembrane</keyword>
<evidence type="ECO:0000313" key="2">
    <source>
        <dbReference type="EMBL" id="PIO52774.1"/>
    </source>
</evidence>
<keyword evidence="3" id="KW-1185">Reference proteome</keyword>